<protein>
    <submittedName>
        <fullName evidence="2">NAD(P)-dependent alcohol dehydrogenase</fullName>
    </submittedName>
</protein>
<feature type="domain" description="Enoyl reductase (ER)" evidence="1">
    <location>
        <begin position="11"/>
        <end position="334"/>
    </location>
</feature>
<reference evidence="2 3" key="1">
    <citation type="submission" date="2018-05" db="EMBL/GenBank/DDBJ databases">
        <title>Lujinxingia marina gen. nov. sp. nov., a new facultative anaerobic member of the class Deltaproteobacteria, and proposal of Lujinxingaceae fam. nov.</title>
        <authorList>
            <person name="Li C.-M."/>
        </authorList>
    </citation>
    <scope>NUCLEOTIDE SEQUENCE [LARGE SCALE GENOMIC DNA]</scope>
    <source>
        <strain evidence="2 3">B210</strain>
    </source>
</reference>
<dbReference type="CDD" id="cd08276">
    <property type="entry name" value="MDR7"/>
    <property type="match status" value="1"/>
</dbReference>
<dbReference type="Gene3D" id="3.90.180.10">
    <property type="entry name" value="Medium-chain alcohol dehydrogenases, catalytic domain"/>
    <property type="match status" value="1"/>
</dbReference>
<dbReference type="InterPro" id="IPR036291">
    <property type="entry name" value="NAD(P)-bd_dom_sf"/>
</dbReference>
<name>A0A328C6J4_9DELT</name>
<dbReference type="SUPFAM" id="SSF51735">
    <property type="entry name" value="NAD(P)-binding Rossmann-fold domains"/>
    <property type="match status" value="1"/>
</dbReference>
<dbReference type="SUPFAM" id="SSF50129">
    <property type="entry name" value="GroES-like"/>
    <property type="match status" value="1"/>
</dbReference>
<evidence type="ECO:0000259" key="1">
    <source>
        <dbReference type="SMART" id="SM00829"/>
    </source>
</evidence>
<dbReference type="SMART" id="SM00829">
    <property type="entry name" value="PKS_ER"/>
    <property type="match status" value="1"/>
</dbReference>
<gene>
    <name evidence="2" type="ORF">DL240_08260</name>
</gene>
<dbReference type="EMBL" id="QHKO01000003">
    <property type="protein sequence ID" value="RAL22876.1"/>
    <property type="molecule type" value="Genomic_DNA"/>
</dbReference>
<keyword evidence="3" id="KW-1185">Reference proteome</keyword>
<dbReference type="Proteomes" id="UP000249169">
    <property type="component" value="Unassembled WGS sequence"/>
</dbReference>
<dbReference type="OrthoDB" id="9787435at2"/>
<dbReference type="PANTHER" id="PTHR45033:SF2">
    <property type="entry name" value="ZINC-TYPE ALCOHOL DEHYDROGENASE-LIKE PROTEIN C1773.06C"/>
    <property type="match status" value="1"/>
</dbReference>
<dbReference type="InterPro" id="IPR011032">
    <property type="entry name" value="GroES-like_sf"/>
</dbReference>
<dbReference type="Gene3D" id="3.40.50.720">
    <property type="entry name" value="NAD(P)-binding Rossmann-like Domain"/>
    <property type="match status" value="1"/>
</dbReference>
<dbReference type="InterPro" id="IPR020843">
    <property type="entry name" value="ER"/>
</dbReference>
<dbReference type="AlphaFoldDB" id="A0A328C6J4"/>
<dbReference type="Pfam" id="PF08240">
    <property type="entry name" value="ADH_N"/>
    <property type="match status" value="1"/>
</dbReference>
<dbReference type="Pfam" id="PF00107">
    <property type="entry name" value="ADH_zinc_N"/>
    <property type="match status" value="1"/>
</dbReference>
<dbReference type="InterPro" id="IPR013149">
    <property type="entry name" value="ADH-like_C"/>
</dbReference>
<sequence length="337" mass="35691">MKAWRIEGEFGLERLRQVEMASVPVARGQVRLKMRAVGLNYRDLMMIQGRYNPRQPLPLVPCSDGVGEVVEVGPEVDGAWLGRRVSPIFAQGWQSGEPTREKLRTTLGGPLAGTLREEMVCDVSSVVAVPDHLSDAEAASLGCAGVTAWHAVVEQGNVGAGDVVVCLGTGGVSVFAMQFATMMGAEVIMTSSSDAKLARVRELGAAHVINYRQEPQWGRAVKALTGGRGADLVVEVGGAGTLQESIGAVRVGGTIALIGVLAGGMQPLNVVPVLMQNIRVQGVLVGSGEMFERMNRAIGAHRMRPVIDRVVGFDDVVSGFEAMREGAHLGKICVEVS</sequence>
<dbReference type="GO" id="GO:0016491">
    <property type="term" value="F:oxidoreductase activity"/>
    <property type="evidence" value="ECO:0007669"/>
    <property type="project" value="InterPro"/>
</dbReference>
<evidence type="ECO:0000313" key="3">
    <source>
        <dbReference type="Proteomes" id="UP000249169"/>
    </source>
</evidence>
<dbReference type="RefSeq" id="WP_111729404.1">
    <property type="nucleotide sequence ID" value="NZ_QHKO01000003.1"/>
</dbReference>
<dbReference type="PANTHER" id="PTHR45033">
    <property type="match status" value="1"/>
</dbReference>
<organism evidence="2 3">
    <name type="scientific">Lujinxingia litoralis</name>
    <dbReference type="NCBI Taxonomy" id="2211119"/>
    <lineage>
        <taxon>Bacteria</taxon>
        <taxon>Deltaproteobacteria</taxon>
        <taxon>Bradymonadales</taxon>
        <taxon>Lujinxingiaceae</taxon>
        <taxon>Lujinxingia</taxon>
    </lineage>
</organism>
<proteinExistence type="predicted"/>
<evidence type="ECO:0000313" key="2">
    <source>
        <dbReference type="EMBL" id="RAL22876.1"/>
    </source>
</evidence>
<dbReference type="InterPro" id="IPR052711">
    <property type="entry name" value="Zinc_ADH-like"/>
</dbReference>
<accession>A0A328C6J4</accession>
<dbReference type="InterPro" id="IPR013154">
    <property type="entry name" value="ADH-like_N"/>
</dbReference>
<comment type="caution">
    <text evidence="2">The sequence shown here is derived from an EMBL/GenBank/DDBJ whole genome shotgun (WGS) entry which is preliminary data.</text>
</comment>